<keyword evidence="2" id="KW-1185">Reference proteome</keyword>
<organism evidence="1 2">
    <name type="scientific">Bauhinia variegata</name>
    <name type="common">Purple orchid tree</name>
    <name type="synonym">Phanera variegata</name>
    <dbReference type="NCBI Taxonomy" id="167791"/>
    <lineage>
        <taxon>Eukaryota</taxon>
        <taxon>Viridiplantae</taxon>
        <taxon>Streptophyta</taxon>
        <taxon>Embryophyta</taxon>
        <taxon>Tracheophyta</taxon>
        <taxon>Spermatophyta</taxon>
        <taxon>Magnoliopsida</taxon>
        <taxon>eudicotyledons</taxon>
        <taxon>Gunneridae</taxon>
        <taxon>Pentapetalae</taxon>
        <taxon>rosids</taxon>
        <taxon>fabids</taxon>
        <taxon>Fabales</taxon>
        <taxon>Fabaceae</taxon>
        <taxon>Cercidoideae</taxon>
        <taxon>Cercideae</taxon>
        <taxon>Bauhiniinae</taxon>
        <taxon>Bauhinia</taxon>
    </lineage>
</organism>
<evidence type="ECO:0000313" key="2">
    <source>
        <dbReference type="Proteomes" id="UP000828941"/>
    </source>
</evidence>
<protein>
    <submittedName>
        <fullName evidence="1">Uncharacterized protein</fullName>
    </submittedName>
</protein>
<evidence type="ECO:0000313" key="1">
    <source>
        <dbReference type="EMBL" id="KAI4357601.1"/>
    </source>
</evidence>
<proteinExistence type="predicted"/>
<gene>
    <name evidence="1" type="ORF">L6164_001539</name>
</gene>
<dbReference type="Proteomes" id="UP000828941">
    <property type="component" value="Chromosome 1"/>
</dbReference>
<reference evidence="1 2" key="1">
    <citation type="journal article" date="2022" name="DNA Res.">
        <title>Chromosomal-level genome assembly of the orchid tree Bauhinia variegata (Leguminosae; Cercidoideae) supports the allotetraploid origin hypothesis of Bauhinia.</title>
        <authorList>
            <person name="Zhong Y."/>
            <person name="Chen Y."/>
            <person name="Zheng D."/>
            <person name="Pang J."/>
            <person name="Liu Y."/>
            <person name="Luo S."/>
            <person name="Meng S."/>
            <person name="Qian L."/>
            <person name="Wei D."/>
            <person name="Dai S."/>
            <person name="Zhou R."/>
        </authorList>
    </citation>
    <scope>NUCLEOTIDE SEQUENCE [LARGE SCALE GENOMIC DNA]</scope>
    <source>
        <strain evidence="1">BV-YZ2020</strain>
    </source>
</reference>
<accession>A0ACB9QCS8</accession>
<sequence length="163" mass="18662">MGGLGKTTLVQQIYKNGRLKDHFTSQALVTVSQSLKQEELLRELIRQLSPNLPQGIDAMGNHRLKEITKELLQNERYLIVLDDVWKTEDWDQLKVAMPNNSCGSRVIITTRIDDVARYSTKSTEYQGMSYPMKALSDSDSWTLFCKKTFQGEPCPSHLEHICE</sequence>
<dbReference type="EMBL" id="CM039426">
    <property type="protein sequence ID" value="KAI4357601.1"/>
    <property type="molecule type" value="Genomic_DNA"/>
</dbReference>
<name>A0ACB9QCS8_BAUVA</name>
<comment type="caution">
    <text evidence="1">The sequence shown here is derived from an EMBL/GenBank/DDBJ whole genome shotgun (WGS) entry which is preliminary data.</text>
</comment>